<organism evidence="1 2">
    <name type="scientific">Novosphingobium endophyticum</name>
    <dbReference type="NCBI Taxonomy" id="1955250"/>
    <lineage>
        <taxon>Bacteria</taxon>
        <taxon>Pseudomonadati</taxon>
        <taxon>Pseudomonadota</taxon>
        <taxon>Alphaproteobacteria</taxon>
        <taxon>Sphingomonadales</taxon>
        <taxon>Sphingomonadaceae</taxon>
        <taxon>Novosphingobium</taxon>
    </lineage>
</organism>
<dbReference type="Proteomes" id="UP000608154">
    <property type="component" value="Unassembled WGS sequence"/>
</dbReference>
<keyword evidence="2" id="KW-1185">Reference proteome</keyword>
<evidence type="ECO:0000313" key="2">
    <source>
        <dbReference type="Proteomes" id="UP000608154"/>
    </source>
</evidence>
<proteinExistence type="predicted"/>
<comment type="caution">
    <text evidence="1">The sequence shown here is derived from an EMBL/GenBank/DDBJ whole genome shotgun (WGS) entry which is preliminary data.</text>
</comment>
<accession>A0A916TNS2</accession>
<name>A0A916TNS2_9SPHN</name>
<reference evidence="1" key="1">
    <citation type="journal article" date="2014" name="Int. J. Syst. Evol. Microbiol.">
        <title>Complete genome sequence of Corynebacterium casei LMG S-19264T (=DSM 44701T), isolated from a smear-ripened cheese.</title>
        <authorList>
            <consortium name="US DOE Joint Genome Institute (JGI-PGF)"/>
            <person name="Walter F."/>
            <person name="Albersmeier A."/>
            <person name="Kalinowski J."/>
            <person name="Ruckert C."/>
        </authorList>
    </citation>
    <scope>NUCLEOTIDE SEQUENCE</scope>
    <source>
        <strain evidence="1">CGMCC 1.15095</strain>
    </source>
</reference>
<gene>
    <name evidence="1" type="ORF">GCM10011494_01230</name>
</gene>
<reference evidence="1" key="2">
    <citation type="submission" date="2020-09" db="EMBL/GenBank/DDBJ databases">
        <authorList>
            <person name="Sun Q."/>
            <person name="Zhou Y."/>
        </authorList>
    </citation>
    <scope>NUCLEOTIDE SEQUENCE</scope>
    <source>
        <strain evidence="1">CGMCC 1.15095</strain>
    </source>
</reference>
<protein>
    <submittedName>
        <fullName evidence="1">Uncharacterized protein</fullName>
    </submittedName>
</protein>
<sequence length="76" mass="8316">MDLNELLARHQIALLDWAFAASAAARSEAEERANLSAMCVLALKRRTGAAFPLIDLDPLKEMYACPSPSRNASLTR</sequence>
<dbReference type="AlphaFoldDB" id="A0A916TNS2"/>
<dbReference type="EMBL" id="BMHK01000001">
    <property type="protein sequence ID" value="GGB86683.1"/>
    <property type="molecule type" value="Genomic_DNA"/>
</dbReference>
<evidence type="ECO:0000313" key="1">
    <source>
        <dbReference type="EMBL" id="GGB86683.1"/>
    </source>
</evidence>